<evidence type="ECO:0000313" key="3">
    <source>
        <dbReference type="EMBL" id="OAE24885.1"/>
    </source>
</evidence>
<organism evidence="3 4">
    <name type="scientific">Marchantia polymorpha subsp. ruderalis</name>
    <dbReference type="NCBI Taxonomy" id="1480154"/>
    <lineage>
        <taxon>Eukaryota</taxon>
        <taxon>Viridiplantae</taxon>
        <taxon>Streptophyta</taxon>
        <taxon>Embryophyta</taxon>
        <taxon>Marchantiophyta</taxon>
        <taxon>Marchantiopsida</taxon>
        <taxon>Marchantiidae</taxon>
        <taxon>Marchantiales</taxon>
        <taxon>Marchantiaceae</taxon>
        <taxon>Marchantia</taxon>
    </lineage>
</organism>
<sequence length="239" mass="27394">MTKVKARRLILEADSSTESSVDASQGCHTLEEEAELEVETVVREKDGPLEKDIQTSEKRYSAGMKRRATRKEKGKNIMTDEGTQERNQVPLAEAKVATTNVVVEKEKQLRETEAKYEVLRRRLAEDVEMCRSSEKTCESLRADIEVTICATVDLRDRLEASRVTFNEESRRVYELSEDLEKKDQVHATELAAKEKALRECEVARTPDMELIEVLEAKCNEMRSQRLLAKDQLNEMEVNL</sequence>
<feature type="compositionally biased region" description="Basic and acidic residues" evidence="2">
    <location>
        <begin position="45"/>
        <end position="60"/>
    </location>
</feature>
<evidence type="ECO:0000256" key="1">
    <source>
        <dbReference type="SAM" id="Coils"/>
    </source>
</evidence>
<evidence type="ECO:0000313" key="4">
    <source>
        <dbReference type="Proteomes" id="UP000077202"/>
    </source>
</evidence>
<evidence type="ECO:0000256" key="2">
    <source>
        <dbReference type="SAM" id="MobiDB-lite"/>
    </source>
</evidence>
<feature type="region of interest" description="Disordered" evidence="2">
    <location>
        <begin position="1"/>
        <end position="27"/>
    </location>
</feature>
<comment type="caution">
    <text evidence="3">The sequence shown here is derived from an EMBL/GenBank/DDBJ whole genome shotgun (WGS) entry which is preliminary data.</text>
</comment>
<accession>A0A176VXK4</accession>
<dbReference type="EMBL" id="LVLJ01002458">
    <property type="protein sequence ID" value="OAE24885.1"/>
    <property type="molecule type" value="Genomic_DNA"/>
</dbReference>
<feature type="coiled-coil region" evidence="1">
    <location>
        <begin position="102"/>
        <end position="129"/>
    </location>
</feature>
<reference evidence="3" key="1">
    <citation type="submission" date="2016-03" db="EMBL/GenBank/DDBJ databases">
        <title>Mechanisms controlling the formation of the plant cell surface in tip-growing cells are functionally conserved among land plants.</title>
        <authorList>
            <person name="Honkanen S."/>
            <person name="Jones V.A."/>
            <person name="Morieri G."/>
            <person name="Champion C."/>
            <person name="Hetherington A.J."/>
            <person name="Kelly S."/>
            <person name="Saint-Marcoux D."/>
            <person name="Proust H."/>
            <person name="Prescott H."/>
            <person name="Dolan L."/>
        </authorList>
    </citation>
    <scope>NUCLEOTIDE SEQUENCE [LARGE SCALE GENOMIC DNA]</scope>
    <source>
        <tissue evidence="3">Whole gametophyte</tissue>
    </source>
</reference>
<protein>
    <submittedName>
        <fullName evidence="3">Uncharacterized protein</fullName>
    </submittedName>
</protein>
<keyword evidence="1" id="KW-0175">Coiled coil</keyword>
<dbReference type="AlphaFoldDB" id="A0A176VXK4"/>
<name>A0A176VXK4_MARPO</name>
<feature type="compositionally biased region" description="Basic residues" evidence="2">
    <location>
        <begin position="64"/>
        <end position="73"/>
    </location>
</feature>
<feature type="region of interest" description="Disordered" evidence="2">
    <location>
        <begin position="45"/>
        <end position="73"/>
    </location>
</feature>
<feature type="compositionally biased region" description="Polar residues" evidence="2">
    <location>
        <begin position="14"/>
        <end position="27"/>
    </location>
</feature>
<dbReference type="Proteomes" id="UP000077202">
    <property type="component" value="Unassembled WGS sequence"/>
</dbReference>
<proteinExistence type="predicted"/>
<feature type="coiled-coil region" evidence="1">
    <location>
        <begin position="211"/>
        <end position="238"/>
    </location>
</feature>
<gene>
    <name evidence="3" type="ORF">AXG93_2931s1280</name>
</gene>
<keyword evidence="4" id="KW-1185">Reference proteome</keyword>